<gene>
    <name evidence="1" type="ORF">V6N12_049961</name>
</gene>
<evidence type="ECO:0000313" key="1">
    <source>
        <dbReference type="EMBL" id="KAK8600102.1"/>
    </source>
</evidence>
<keyword evidence="2" id="KW-1185">Reference proteome</keyword>
<sequence>MGKSCNSELKGKEEMGSVAAEVKVRLRPAPAPPFSLSFGVKEVSAEKLWLESEESRKGKAKSVLKIRGHLQTWILKLSLL</sequence>
<dbReference type="EMBL" id="JBBPBM010000001">
    <property type="protein sequence ID" value="KAK8600102.1"/>
    <property type="molecule type" value="Genomic_DNA"/>
</dbReference>
<reference evidence="1 2" key="1">
    <citation type="journal article" date="2024" name="G3 (Bethesda)">
        <title>Genome assembly of Hibiscus sabdariffa L. provides insights into metabolisms of medicinal natural products.</title>
        <authorList>
            <person name="Kim T."/>
        </authorList>
    </citation>
    <scope>NUCLEOTIDE SEQUENCE [LARGE SCALE GENOMIC DNA]</scope>
    <source>
        <strain evidence="1">TK-2024</strain>
        <tissue evidence="1">Old leaves</tissue>
    </source>
</reference>
<comment type="caution">
    <text evidence="1">The sequence shown here is derived from an EMBL/GenBank/DDBJ whole genome shotgun (WGS) entry which is preliminary data.</text>
</comment>
<accession>A0ABR2GB18</accession>
<organism evidence="1 2">
    <name type="scientific">Hibiscus sabdariffa</name>
    <name type="common">roselle</name>
    <dbReference type="NCBI Taxonomy" id="183260"/>
    <lineage>
        <taxon>Eukaryota</taxon>
        <taxon>Viridiplantae</taxon>
        <taxon>Streptophyta</taxon>
        <taxon>Embryophyta</taxon>
        <taxon>Tracheophyta</taxon>
        <taxon>Spermatophyta</taxon>
        <taxon>Magnoliopsida</taxon>
        <taxon>eudicotyledons</taxon>
        <taxon>Gunneridae</taxon>
        <taxon>Pentapetalae</taxon>
        <taxon>rosids</taxon>
        <taxon>malvids</taxon>
        <taxon>Malvales</taxon>
        <taxon>Malvaceae</taxon>
        <taxon>Malvoideae</taxon>
        <taxon>Hibiscus</taxon>
    </lineage>
</organism>
<evidence type="ECO:0000313" key="2">
    <source>
        <dbReference type="Proteomes" id="UP001472677"/>
    </source>
</evidence>
<protein>
    <submittedName>
        <fullName evidence="1">Uncharacterized protein</fullName>
    </submittedName>
</protein>
<dbReference type="Proteomes" id="UP001472677">
    <property type="component" value="Unassembled WGS sequence"/>
</dbReference>
<name>A0ABR2GB18_9ROSI</name>
<proteinExistence type="predicted"/>